<gene>
    <name evidence="2" type="ORF">ALECFALPRED_009072</name>
</gene>
<feature type="non-terminal residue" evidence="2">
    <location>
        <position position="95"/>
    </location>
</feature>
<dbReference type="EMBL" id="CAJPDR010000650">
    <property type="protein sequence ID" value="CAF9941325.1"/>
    <property type="molecule type" value="Genomic_DNA"/>
</dbReference>
<feature type="region of interest" description="Disordered" evidence="1">
    <location>
        <begin position="30"/>
        <end position="51"/>
    </location>
</feature>
<name>A0A8H3J629_9LECA</name>
<protein>
    <submittedName>
        <fullName evidence="2">Uncharacterized protein</fullName>
    </submittedName>
</protein>
<sequence length="95" mass="10804">MSYPTSQSPLSLAFKASWMRNEVNCDRDIHPIQPLETPMPAPENQTAPSGATSSFRFLDLQLGFRDDVYQYTLPARRQRPPNLASMPKESKYTLT</sequence>
<accession>A0A8H3J629</accession>
<organism evidence="2 3">
    <name type="scientific">Alectoria fallacina</name>
    <dbReference type="NCBI Taxonomy" id="1903189"/>
    <lineage>
        <taxon>Eukaryota</taxon>
        <taxon>Fungi</taxon>
        <taxon>Dikarya</taxon>
        <taxon>Ascomycota</taxon>
        <taxon>Pezizomycotina</taxon>
        <taxon>Lecanoromycetes</taxon>
        <taxon>OSLEUM clade</taxon>
        <taxon>Lecanoromycetidae</taxon>
        <taxon>Lecanorales</taxon>
        <taxon>Lecanorineae</taxon>
        <taxon>Parmeliaceae</taxon>
        <taxon>Alectoria</taxon>
    </lineage>
</organism>
<evidence type="ECO:0000313" key="3">
    <source>
        <dbReference type="Proteomes" id="UP000664203"/>
    </source>
</evidence>
<proteinExistence type="predicted"/>
<reference evidence="2" key="1">
    <citation type="submission" date="2021-03" db="EMBL/GenBank/DDBJ databases">
        <authorList>
            <person name="Tagirdzhanova G."/>
        </authorList>
    </citation>
    <scope>NUCLEOTIDE SEQUENCE</scope>
</reference>
<keyword evidence="3" id="KW-1185">Reference proteome</keyword>
<feature type="region of interest" description="Disordered" evidence="1">
    <location>
        <begin position="75"/>
        <end position="95"/>
    </location>
</feature>
<dbReference type="AlphaFoldDB" id="A0A8H3J629"/>
<comment type="caution">
    <text evidence="2">The sequence shown here is derived from an EMBL/GenBank/DDBJ whole genome shotgun (WGS) entry which is preliminary data.</text>
</comment>
<dbReference type="Proteomes" id="UP000664203">
    <property type="component" value="Unassembled WGS sequence"/>
</dbReference>
<evidence type="ECO:0000313" key="2">
    <source>
        <dbReference type="EMBL" id="CAF9941325.1"/>
    </source>
</evidence>
<evidence type="ECO:0000256" key="1">
    <source>
        <dbReference type="SAM" id="MobiDB-lite"/>
    </source>
</evidence>